<feature type="domain" description="PpiC" evidence="8">
    <location>
        <begin position="221"/>
        <end position="331"/>
    </location>
</feature>
<sequence>MNPNQNLPRWLRRTALASMVSAVPWGTATLAMTTLAVPRIAIGQTILGQDESRNSGQGQGQGPATGAATANSNSQTGQRRSAKLEPSDPFAAIDGQPIYVGEINLVLTQRIDVRDLERVGLQVQRATALLLVRRHLAMKALQGQGGETLAAGIRRRVQAYQSEASRMGTSMEELAAKRQSTADAMVADLAWTSAWTQYLKSRMTTANLRKFFDRNQAKYGGGRFDVSQVFVPVDASDPASVAATADRMTQWIEDIRAAAGPDADSLPTVFASEASQHSQAGSAEDGGHLGWVAKDGDLPAEVMAAIRSATASQMIGPIQSKLGMHVVLVHQAEAGTGTFDELTDQSALRRDAANALFDALVASQKDAKVVWFGTQLQGEQVR</sequence>
<dbReference type="InterPro" id="IPR000297">
    <property type="entry name" value="PPIase_PpiC"/>
</dbReference>
<dbReference type="PANTHER" id="PTHR47245">
    <property type="entry name" value="PEPTIDYLPROLYL ISOMERASE"/>
    <property type="match status" value="1"/>
</dbReference>
<dbReference type="EMBL" id="CP036525">
    <property type="protein sequence ID" value="QDT03261.1"/>
    <property type="molecule type" value="Genomic_DNA"/>
</dbReference>
<dbReference type="Pfam" id="PF00639">
    <property type="entry name" value="Rotamase"/>
    <property type="match status" value="1"/>
</dbReference>
<dbReference type="RefSeq" id="WP_145168986.1">
    <property type="nucleotide sequence ID" value="NZ_CP036525.1"/>
</dbReference>
<evidence type="ECO:0000256" key="1">
    <source>
        <dbReference type="ARBA" id="ARBA00000971"/>
    </source>
</evidence>
<feature type="region of interest" description="Disordered" evidence="7">
    <location>
        <begin position="48"/>
        <end position="89"/>
    </location>
</feature>
<evidence type="ECO:0000313" key="10">
    <source>
        <dbReference type="Proteomes" id="UP000318538"/>
    </source>
</evidence>
<dbReference type="PANTHER" id="PTHR47245:SF1">
    <property type="entry name" value="FOLDASE PROTEIN PRSA"/>
    <property type="match status" value="1"/>
</dbReference>
<dbReference type="InterPro" id="IPR050245">
    <property type="entry name" value="PrsA_foldase"/>
</dbReference>
<evidence type="ECO:0000256" key="6">
    <source>
        <dbReference type="PROSITE-ProRule" id="PRU00278"/>
    </source>
</evidence>
<comment type="catalytic activity">
    <reaction evidence="1">
        <text>[protein]-peptidylproline (omega=180) = [protein]-peptidylproline (omega=0)</text>
        <dbReference type="Rhea" id="RHEA:16237"/>
        <dbReference type="Rhea" id="RHEA-COMP:10747"/>
        <dbReference type="Rhea" id="RHEA-COMP:10748"/>
        <dbReference type="ChEBI" id="CHEBI:83833"/>
        <dbReference type="ChEBI" id="CHEBI:83834"/>
        <dbReference type="EC" id="5.2.1.8"/>
    </reaction>
</comment>
<dbReference type="InterPro" id="IPR046357">
    <property type="entry name" value="PPIase_dom_sf"/>
</dbReference>
<accession>A0A517N806</accession>
<organism evidence="9 10">
    <name type="scientific">Rubripirellula lacrimiformis</name>
    <dbReference type="NCBI Taxonomy" id="1930273"/>
    <lineage>
        <taxon>Bacteria</taxon>
        <taxon>Pseudomonadati</taxon>
        <taxon>Planctomycetota</taxon>
        <taxon>Planctomycetia</taxon>
        <taxon>Pirellulales</taxon>
        <taxon>Pirellulaceae</taxon>
        <taxon>Rubripirellula</taxon>
    </lineage>
</organism>
<gene>
    <name evidence="9" type="ORF">K227x_16430</name>
</gene>
<evidence type="ECO:0000313" key="9">
    <source>
        <dbReference type="EMBL" id="QDT03261.1"/>
    </source>
</evidence>
<dbReference type="Gene3D" id="3.10.50.40">
    <property type="match status" value="1"/>
</dbReference>
<evidence type="ECO:0000256" key="5">
    <source>
        <dbReference type="ARBA" id="ARBA00023235"/>
    </source>
</evidence>
<dbReference type="PROSITE" id="PS50198">
    <property type="entry name" value="PPIC_PPIASE_2"/>
    <property type="match status" value="1"/>
</dbReference>
<reference evidence="9 10" key="1">
    <citation type="submission" date="2019-02" db="EMBL/GenBank/DDBJ databases">
        <title>Deep-cultivation of Planctomycetes and their phenomic and genomic characterization uncovers novel biology.</title>
        <authorList>
            <person name="Wiegand S."/>
            <person name="Jogler M."/>
            <person name="Boedeker C."/>
            <person name="Pinto D."/>
            <person name="Vollmers J."/>
            <person name="Rivas-Marin E."/>
            <person name="Kohn T."/>
            <person name="Peeters S.H."/>
            <person name="Heuer A."/>
            <person name="Rast P."/>
            <person name="Oberbeckmann S."/>
            <person name="Bunk B."/>
            <person name="Jeske O."/>
            <person name="Meyerdierks A."/>
            <person name="Storesund J.E."/>
            <person name="Kallscheuer N."/>
            <person name="Luecker S."/>
            <person name="Lage O.M."/>
            <person name="Pohl T."/>
            <person name="Merkel B.J."/>
            <person name="Hornburger P."/>
            <person name="Mueller R.-W."/>
            <person name="Bruemmer F."/>
            <person name="Labrenz M."/>
            <person name="Spormann A.M."/>
            <person name="Op den Camp H."/>
            <person name="Overmann J."/>
            <person name="Amann R."/>
            <person name="Jetten M.S.M."/>
            <person name="Mascher T."/>
            <person name="Medema M.H."/>
            <person name="Devos D.P."/>
            <person name="Kaster A.-K."/>
            <person name="Ovreas L."/>
            <person name="Rohde M."/>
            <person name="Galperin M.Y."/>
            <person name="Jogler C."/>
        </authorList>
    </citation>
    <scope>NUCLEOTIDE SEQUENCE [LARGE SCALE GENOMIC DNA]</scope>
    <source>
        <strain evidence="9 10">K22_7</strain>
    </source>
</reference>
<dbReference type="EC" id="5.2.1.8" evidence="2"/>
<evidence type="ECO:0000256" key="3">
    <source>
        <dbReference type="ARBA" id="ARBA00022729"/>
    </source>
</evidence>
<dbReference type="OrthoDB" id="14196at2"/>
<keyword evidence="5 6" id="KW-0413">Isomerase</keyword>
<proteinExistence type="predicted"/>
<evidence type="ECO:0000256" key="7">
    <source>
        <dbReference type="SAM" id="MobiDB-lite"/>
    </source>
</evidence>
<dbReference type="KEGG" id="rlc:K227x_16430"/>
<dbReference type="Proteomes" id="UP000318538">
    <property type="component" value="Chromosome"/>
</dbReference>
<keyword evidence="4 6" id="KW-0697">Rotamase</keyword>
<keyword evidence="3" id="KW-0732">Signal</keyword>
<dbReference type="GO" id="GO:0003755">
    <property type="term" value="F:peptidyl-prolyl cis-trans isomerase activity"/>
    <property type="evidence" value="ECO:0007669"/>
    <property type="project" value="UniProtKB-KW"/>
</dbReference>
<keyword evidence="10" id="KW-1185">Reference proteome</keyword>
<protein>
    <recommendedName>
        <fullName evidence="2">peptidylprolyl isomerase</fullName>
        <ecNumber evidence="2">5.2.1.8</ecNumber>
    </recommendedName>
</protein>
<evidence type="ECO:0000256" key="2">
    <source>
        <dbReference type="ARBA" id="ARBA00013194"/>
    </source>
</evidence>
<evidence type="ECO:0000256" key="4">
    <source>
        <dbReference type="ARBA" id="ARBA00023110"/>
    </source>
</evidence>
<name>A0A517N806_9BACT</name>
<dbReference type="AlphaFoldDB" id="A0A517N806"/>
<evidence type="ECO:0000259" key="8">
    <source>
        <dbReference type="PROSITE" id="PS50198"/>
    </source>
</evidence>
<dbReference type="SUPFAM" id="SSF54534">
    <property type="entry name" value="FKBP-like"/>
    <property type="match status" value="1"/>
</dbReference>